<reference evidence="1" key="1">
    <citation type="journal article" date="2021" name="PeerJ">
        <title>Extensive microbial diversity within the chicken gut microbiome revealed by metagenomics and culture.</title>
        <authorList>
            <person name="Gilroy R."/>
            <person name="Ravi A."/>
            <person name="Getino M."/>
            <person name="Pursley I."/>
            <person name="Horton D.L."/>
            <person name="Alikhan N.F."/>
            <person name="Baker D."/>
            <person name="Gharbi K."/>
            <person name="Hall N."/>
            <person name="Watson M."/>
            <person name="Adriaenssens E.M."/>
            <person name="Foster-Nyarko E."/>
            <person name="Jarju S."/>
            <person name="Secka A."/>
            <person name="Antonio M."/>
            <person name="Oren A."/>
            <person name="Chaudhuri R.R."/>
            <person name="La Ragione R."/>
            <person name="Hildebrand F."/>
            <person name="Pallen M.J."/>
        </authorList>
    </citation>
    <scope>NUCLEOTIDE SEQUENCE</scope>
    <source>
        <strain evidence="1">ChiSjej1B19-8411</strain>
    </source>
</reference>
<evidence type="ECO:0000313" key="2">
    <source>
        <dbReference type="Proteomes" id="UP000886817"/>
    </source>
</evidence>
<accession>A0A9D1WH81</accession>
<dbReference type="EMBL" id="DXEX01000130">
    <property type="protein sequence ID" value="HIX59181.1"/>
    <property type="molecule type" value="Genomic_DNA"/>
</dbReference>
<proteinExistence type="predicted"/>
<sequence length="106" mass="11432">MYTPKGEINDTLYELLKDKAVVDKMAAAGSPKECYEIVTEAGAKISEEEFKESMEIMKAYLDESQEGILSEEDLDQVAGGKSGSSDLAKSIIDLGTSIIEAFTSAL</sequence>
<evidence type="ECO:0008006" key="3">
    <source>
        <dbReference type="Google" id="ProtNLM"/>
    </source>
</evidence>
<gene>
    <name evidence="1" type="ORF">IAA45_05640</name>
</gene>
<comment type="caution">
    <text evidence="1">The sequence shown here is derived from an EMBL/GenBank/DDBJ whole genome shotgun (WGS) entry which is preliminary data.</text>
</comment>
<reference evidence="1" key="2">
    <citation type="submission" date="2021-04" db="EMBL/GenBank/DDBJ databases">
        <authorList>
            <person name="Gilroy R."/>
        </authorList>
    </citation>
    <scope>NUCLEOTIDE SEQUENCE</scope>
    <source>
        <strain evidence="1">ChiSjej1B19-8411</strain>
    </source>
</reference>
<evidence type="ECO:0000313" key="1">
    <source>
        <dbReference type="EMBL" id="HIX59181.1"/>
    </source>
</evidence>
<organism evidence="1 2">
    <name type="scientific">Candidatus Blautia gallistercoris</name>
    <dbReference type="NCBI Taxonomy" id="2838490"/>
    <lineage>
        <taxon>Bacteria</taxon>
        <taxon>Bacillati</taxon>
        <taxon>Bacillota</taxon>
        <taxon>Clostridia</taxon>
        <taxon>Lachnospirales</taxon>
        <taxon>Lachnospiraceae</taxon>
        <taxon>Blautia</taxon>
    </lineage>
</organism>
<dbReference type="Proteomes" id="UP000886817">
    <property type="component" value="Unassembled WGS sequence"/>
</dbReference>
<name>A0A9D1WH81_9FIRM</name>
<protein>
    <recommendedName>
        <fullName evidence="3">Nif11 domain-containing protein</fullName>
    </recommendedName>
</protein>
<dbReference type="AlphaFoldDB" id="A0A9D1WH81"/>